<accession>A0A1G5Z9A0</accession>
<sequence length="414" mass="43168">MKHKLSFAGAAMAIGSLVLAGQVHAETVPPVTDPLGVLVLPKGAPLEIGGYWVLSGSDAALGVDQKRGVELAIEDWKKTLVGHPIVLDAQDSQCSAEGGQIAATKLASNPNTVVVIGPSCSSEATPAAPILWKAGIVDIGTSSTAPSLTAADRNAGFHGFARTVFSDADQGKGDGNYIFNVLKAKKVVTIHDGSPYASQLVAEFVKTYAALGGTVLSQEAIQPTDVDMHPLLTRIAAEKPDVIYMPIFVAAAGQIARQAKTTTGLETTQLIGGGSLMTGDIITAAGDAVVGMKITYPDISPEALGKGYPDFVEKYKSAYGEAPVSGYHAMAYDAAAIAFKAIEQVAKTDDEGTTYIGRQALRDAIFATDTDGISGRIKCDADGECAQFKLGVFEYVNADPTTFKIGDNPKKIYP</sequence>
<name>A0A1G5Z9A0_9HYPH</name>
<feature type="signal peptide" evidence="3">
    <location>
        <begin position="1"/>
        <end position="25"/>
    </location>
</feature>
<dbReference type="EMBL" id="FMXM01000015">
    <property type="protein sequence ID" value="SDA91401.1"/>
    <property type="molecule type" value="Genomic_DNA"/>
</dbReference>
<dbReference type="PANTHER" id="PTHR47151:SF2">
    <property type="entry name" value="AMINO ACID BINDING PROTEIN"/>
    <property type="match status" value="1"/>
</dbReference>
<evidence type="ECO:0000256" key="1">
    <source>
        <dbReference type="ARBA" id="ARBA00010062"/>
    </source>
</evidence>
<dbReference type="InterPro" id="IPR028081">
    <property type="entry name" value="Leu-bd"/>
</dbReference>
<evidence type="ECO:0000259" key="4">
    <source>
        <dbReference type="Pfam" id="PF13458"/>
    </source>
</evidence>
<comment type="similarity">
    <text evidence="1">Belongs to the leucine-binding protein family.</text>
</comment>
<dbReference type="OrthoDB" id="9772589at2"/>
<gene>
    <name evidence="5" type="ORF">SAMN02927914_04510</name>
</gene>
<feature type="chain" id="PRO_5011591263" evidence="3">
    <location>
        <begin position="26"/>
        <end position="414"/>
    </location>
</feature>
<dbReference type="AlphaFoldDB" id="A0A1G5Z9A0"/>
<keyword evidence="2 3" id="KW-0732">Signal</keyword>
<evidence type="ECO:0000313" key="6">
    <source>
        <dbReference type="Proteomes" id="UP000198588"/>
    </source>
</evidence>
<dbReference type="RefSeq" id="WP_091582373.1">
    <property type="nucleotide sequence ID" value="NZ_FMXM01000015.1"/>
</dbReference>
<dbReference type="PANTHER" id="PTHR47151">
    <property type="entry name" value="LEU/ILE/VAL-BINDING ABC TRANSPORTER SUBUNIT"/>
    <property type="match status" value="1"/>
</dbReference>
<evidence type="ECO:0000256" key="3">
    <source>
        <dbReference type="SAM" id="SignalP"/>
    </source>
</evidence>
<evidence type="ECO:0000313" key="5">
    <source>
        <dbReference type="EMBL" id="SDA91401.1"/>
    </source>
</evidence>
<evidence type="ECO:0000256" key="2">
    <source>
        <dbReference type="ARBA" id="ARBA00022729"/>
    </source>
</evidence>
<dbReference type="Pfam" id="PF13458">
    <property type="entry name" value="Peripla_BP_6"/>
    <property type="match status" value="1"/>
</dbReference>
<dbReference type="Proteomes" id="UP000198588">
    <property type="component" value="Unassembled WGS sequence"/>
</dbReference>
<dbReference type="STRING" id="1165689.SAMN02927914_04510"/>
<proteinExistence type="inferred from homology"/>
<dbReference type="CDD" id="cd06342">
    <property type="entry name" value="PBP1_ABC_LIVBP-like"/>
    <property type="match status" value="1"/>
</dbReference>
<reference evidence="5 6" key="1">
    <citation type="submission" date="2016-10" db="EMBL/GenBank/DDBJ databases">
        <authorList>
            <person name="de Groot N.N."/>
        </authorList>
    </citation>
    <scope>NUCLEOTIDE SEQUENCE [LARGE SCALE GENOMIC DNA]</scope>
    <source>
        <strain evidence="5 6">CGMCC 1.12097</strain>
    </source>
</reference>
<protein>
    <submittedName>
        <fullName evidence="5">Branched-chain amino acid transport system substrate-binding protein</fullName>
    </submittedName>
</protein>
<feature type="domain" description="Leucine-binding protein" evidence="4">
    <location>
        <begin position="46"/>
        <end position="383"/>
    </location>
</feature>
<dbReference type="InterPro" id="IPR028082">
    <property type="entry name" value="Peripla_BP_I"/>
</dbReference>
<dbReference type="SUPFAM" id="SSF53822">
    <property type="entry name" value="Periplasmic binding protein-like I"/>
    <property type="match status" value="1"/>
</dbReference>
<organism evidence="5 6">
    <name type="scientific">Mesorhizobium qingshengii</name>
    <dbReference type="NCBI Taxonomy" id="1165689"/>
    <lineage>
        <taxon>Bacteria</taxon>
        <taxon>Pseudomonadati</taxon>
        <taxon>Pseudomonadota</taxon>
        <taxon>Alphaproteobacteria</taxon>
        <taxon>Hyphomicrobiales</taxon>
        <taxon>Phyllobacteriaceae</taxon>
        <taxon>Mesorhizobium</taxon>
    </lineage>
</organism>
<dbReference type="Gene3D" id="3.40.50.2300">
    <property type="match status" value="2"/>
</dbReference>